<evidence type="ECO:0000313" key="5">
    <source>
        <dbReference type="Proteomes" id="UP000509327"/>
    </source>
</evidence>
<keyword evidence="1" id="KW-0812">Transmembrane</keyword>
<keyword evidence="5" id="KW-1185">Reference proteome</keyword>
<evidence type="ECO:0000256" key="1">
    <source>
        <dbReference type="SAM" id="Phobius"/>
    </source>
</evidence>
<dbReference type="Proteomes" id="UP000509327">
    <property type="component" value="Chromosome"/>
</dbReference>
<dbReference type="EMBL" id="QJSW01000050">
    <property type="protein sequence ID" value="PYE41862.1"/>
    <property type="molecule type" value="Genomic_DNA"/>
</dbReference>
<reference evidence="3 5" key="2">
    <citation type="submission" date="2020-06" db="EMBL/GenBank/DDBJ databases">
        <title>Complete genome of Paenibacillus barcinonensis KACC11450.</title>
        <authorList>
            <person name="Kim M."/>
            <person name="Park Y.-J."/>
            <person name="Shin J.-H."/>
        </authorList>
    </citation>
    <scope>NUCLEOTIDE SEQUENCE [LARGE SCALE GENOMIC DNA]</scope>
    <source>
        <strain evidence="3 5">KACC11450</strain>
    </source>
</reference>
<gene>
    <name evidence="2" type="ORF">DFQ00_1503</name>
    <name evidence="3" type="ORF">HUB98_28645</name>
</gene>
<feature type="transmembrane region" description="Helical" evidence="1">
    <location>
        <begin position="41"/>
        <end position="65"/>
    </location>
</feature>
<proteinExistence type="predicted"/>
<keyword evidence="1" id="KW-0472">Membrane</keyword>
<dbReference type="OrthoDB" id="9919322at2"/>
<keyword evidence="1" id="KW-1133">Transmembrane helix</keyword>
<sequence length="196" mass="22631">MKENESKTKKTLQSLLFFSLLMIFNASIQIFINVLQERPNWLILLLFIPLPVLVVLAIIISLDLAKQDYITVLGKVNIQKGNLIKISIVNGKEKKFRINKDRMKDIDVNIDVELHYYKRTKAVINLKNVKSIGRSEFGIEASAVDEENNEANSDRENIQGAEATLNIIFKHRLLMEPWSARWISKRHFSRQPLRGS</sequence>
<name>A0A2V4V740_PAEBA</name>
<organism evidence="2 4">
    <name type="scientific">Paenibacillus barcinonensis</name>
    <dbReference type="NCBI Taxonomy" id="198119"/>
    <lineage>
        <taxon>Bacteria</taxon>
        <taxon>Bacillati</taxon>
        <taxon>Bacillota</taxon>
        <taxon>Bacilli</taxon>
        <taxon>Bacillales</taxon>
        <taxon>Paenibacillaceae</taxon>
        <taxon>Paenibacillus</taxon>
    </lineage>
</organism>
<evidence type="ECO:0000313" key="3">
    <source>
        <dbReference type="EMBL" id="QKS59784.1"/>
    </source>
</evidence>
<evidence type="ECO:0000313" key="2">
    <source>
        <dbReference type="EMBL" id="PYE41862.1"/>
    </source>
</evidence>
<dbReference type="Proteomes" id="UP000247790">
    <property type="component" value="Unassembled WGS sequence"/>
</dbReference>
<feature type="transmembrane region" description="Helical" evidence="1">
    <location>
        <begin position="12"/>
        <end position="35"/>
    </location>
</feature>
<reference evidence="2 4" key="1">
    <citation type="submission" date="2018-06" db="EMBL/GenBank/DDBJ databases">
        <title>Genomic Encyclopedia of Type Strains, Phase III (KMG-III): the genomes of soil and plant-associated and newly described type strains.</title>
        <authorList>
            <person name="Whitman W."/>
        </authorList>
    </citation>
    <scope>NUCLEOTIDE SEQUENCE [LARGE SCALE GENOMIC DNA]</scope>
    <source>
        <strain evidence="2 4">CECT 7022</strain>
    </source>
</reference>
<dbReference type="EMBL" id="CP054614">
    <property type="protein sequence ID" value="QKS59784.1"/>
    <property type="molecule type" value="Genomic_DNA"/>
</dbReference>
<accession>A0A2V4V740</accession>
<evidence type="ECO:0000313" key="4">
    <source>
        <dbReference type="Proteomes" id="UP000247790"/>
    </source>
</evidence>
<dbReference type="AlphaFoldDB" id="A0A2V4V740"/>
<dbReference type="RefSeq" id="WP_110899752.1">
    <property type="nucleotide sequence ID" value="NZ_CP054614.1"/>
</dbReference>
<protein>
    <submittedName>
        <fullName evidence="2">Uncharacterized protein</fullName>
    </submittedName>
</protein>